<dbReference type="InterPro" id="IPR013154">
    <property type="entry name" value="ADH-like_N"/>
</dbReference>
<sequence length="331" mass="34443">MKAVVVTEFGAQPELVDLPTPEPGPGEILVRIHAAGVNPFDWKVTDGALKDSVQHAFPLVMGSDGAGVVEKTGPGVTRFRPGDRVYGQFMRLPQGQGSYAEYTLAEQDGKIALIPDTLSYTLAAALPTAGVTAYQAVQAAHLEHGHTLLINGASGGVGQSAIQFAARFGARVLATGTPDLADHLRELGAHTVIDFTQAPTHEQVTAAHPEGIDAVIDLVTPTAGDIDPIAGLLRTGGTLLSTNHATDPDTLAIRGVRGINLANNPTAETLTTLAELAAIGELRVRIDTEVPLADAPATIAKTRAGHATGKTVVIPLWEAAKTNRLDATGIR</sequence>
<dbReference type="Gene3D" id="3.90.180.10">
    <property type="entry name" value="Medium-chain alcohol dehydrogenases, catalytic domain"/>
    <property type="match status" value="1"/>
</dbReference>
<evidence type="ECO:0000259" key="2">
    <source>
        <dbReference type="SMART" id="SM00829"/>
    </source>
</evidence>
<dbReference type="Pfam" id="PF13602">
    <property type="entry name" value="ADH_zinc_N_2"/>
    <property type="match status" value="1"/>
</dbReference>
<dbReference type="InterPro" id="IPR020843">
    <property type="entry name" value="ER"/>
</dbReference>
<proteinExistence type="predicted"/>
<dbReference type="InterPro" id="IPR036291">
    <property type="entry name" value="NAD(P)-bd_dom_sf"/>
</dbReference>
<feature type="domain" description="Enoyl reductase (ER)" evidence="2">
    <location>
        <begin position="10"/>
        <end position="313"/>
    </location>
</feature>
<name>A0A101T907_9ACTN</name>
<dbReference type="PANTHER" id="PTHR44154">
    <property type="entry name" value="QUINONE OXIDOREDUCTASE"/>
    <property type="match status" value="1"/>
</dbReference>
<comment type="caution">
    <text evidence="3">The sequence shown here is derived from an EMBL/GenBank/DDBJ whole genome shotgun (WGS) entry which is preliminary data.</text>
</comment>
<keyword evidence="1" id="KW-0521">NADP</keyword>
<dbReference type="SMART" id="SM00829">
    <property type="entry name" value="PKS_ER"/>
    <property type="match status" value="1"/>
</dbReference>
<dbReference type="Gene3D" id="3.40.50.720">
    <property type="entry name" value="NAD(P)-binding Rossmann-like Domain"/>
    <property type="match status" value="1"/>
</dbReference>
<dbReference type="Proteomes" id="UP000052982">
    <property type="component" value="Unassembled WGS sequence"/>
</dbReference>
<gene>
    <name evidence="3" type="ORF">AQJ64_04025</name>
</gene>
<dbReference type="GO" id="GO:0016491">
    <property type="term" value="F:oxidoreductase activity"/>
    <property type="evidence" value="ECO:0007669"/>
    <property type="project" value="InterPro"/>
</dbReference>
<evidence type="ECO:0000313" key="4">
    <source>
        <dbReference type="Proteomes" id="UP000052982"/>
    </source>
</evidence>
<dbReference type="EMBL" id="LMWW01000006">
    <property type="protein sequence ID" value="KUN88115.1"/>
    <property type="molecule type" value="Genomic_DNA"/>
</dbReference>
<accession>A0A101T907</accession>
<dbReference type="InterPro" id="IPR011032">
    <property type="entry name" value="GroES-like_sf"/>
</dbReference>
<dbReference type="OrthoDB" id="3727682at2"/>
<keyword evidence="4" id="KW-1185">Reference proteome</keyword>
<dbReference type="CDD" id="cd05289">
    <property type="entry name" value="MDR_like_2"/>
    <property type="match status" value="1"/>
</dbReference>
<dbReference type="SUPFAM" id="SSF50129">
    <property type="entry name" value="GroES-like"/>
    <property type="match status" value="1"/>
</dbReference>
<dbReference type="InterPro" id="IPR051603">
    <property type="entry name" value="Zinc-ADH_QOR/CCCR"/>
</dbReference>
<dbReference type="Pfam" id="PF08240">
    <property type="entry name" value="ADH_N"/>
    <property type="match status" value="1"/>
</dbReference>
<evidence type="ECO:0000256" key="1">
    <source>
        <dbReference type="ARBA" id="ARBA00022857"/>
    </source>
</evidence>
<protein>
    <recommendedName>
        <fullName evidence="2">Enoyl reductase (ER) domain-containing protein</fullName>
    </recommendedName>
</protein>
<dbReference type="STRING" id="1943.AQJ64_04025"/>
<dbReference type="RefSeq" id="WP_055631531.1">
    <property type="nucleotide sequence ID" value="NZ_JBIRTR010000024.1"/>
</dbReference>
<evidence type="ECO:0000313" key="3">
    <source>
        <dbReference type="EMBL" id="KUN88115.1"/>
    </source>
</evidence>
<dbReference type="PANTHER" id="PTHR44154:SF1">
    <property type="entry name" value="QUINONE OXIDOREDUCTASE"/>
    <property type="match status" value="1"/>
</dbReference>
<reference evidence="3 4" key="1">
    <citation type="submission" date="2015-10" db="EMBL/GenBank/DDBJ databases">
        <title>Draft genome sequence of Streptomyces griseoruber DSM 40281, type strain for the species Streptomyces griseoruber.</title>
        <authorList>
            <person name="Ruckert C."/>
            <person name="Winkler A."/>
            <person name="Kalinowski J."/>
            <person name="Kampfer P."/>
            <person name="Glaeser S."/>
        </authorList>
    </citation>
    <scope>NUCLEOTIDE SEQUENCE [LARGE SCALE GENOMIC DNA]</scope>
    <source>
        <strain evidence="3 4">DSM 40281</strain>
    </source>
</reference>
<dbReference type="AlphaFoldDB" id="A0A101T907"/>
<dbReference type="SUPFAM" id="SSF51735">
    <property type="entry name" value="NAD(P)-binding Rossmann-fold domains"/>
    <property type="match status" value="1"/>
</dbReference>
<organism evidence="3 4">
    <name type="scientific">Streptomyces griseoruber</name>
    <dbReference type="NCBI Taxonomy" id="1943"/>
    <lineage>
        <taxon>Bacteria</taxon>
        <taxon>Bacillati</taxon>
        <taxon>Actinomycetota</taxon>
        <taxon>Actinomycetes</taxon>
        <taxon>Kitasatosporales</taxon>
        <taxon>Streptomycetaceae</taxon>
        <taxon>Streptomyces</taxon>
    </lineage>
</organism>